<organism evidence="2 3">
    <name type="scientific">Nocardiopsis akebiae</name>
    <dbReference type="NCBI Taxonomy" id="2831968"/>
    <lineage>
        <taxon>Bacteria</taxon>
        <taxon>Bacillati</taxon>
        <taxon>Actinomycetota</taxon>
        <taxon>Actinomycetes</taxon>
        <taxon>Streptosporangiales</taxon>
        <taxon>Nocardiopsidaceae</taxon>
        <taxon>Nocardiopsis</taxon>
    </lineage>
</organism>
<reference evidence="3" key="1">
    <citation type="submission" date="2021-05" db="EMBL/GenBank/DDBJ databases">
        <title>Direct Submission.</title>
        <authorList>
            <person name="Li K."/>
            <person name="Gao J."/>
        </authorList>
    </citation>
    <scope>NUCLEOTIDE SEQUENCE [LARGE SCALE GENOMIC DNA]</scope>
    <source>
        <strain evidence="3">HDS12</strain>
    </source>
</reference>
<name>A0ABX8C9G0_9ACTN</name>
<dbReference type="Proteomes" id="UP000678016">
    <property type="component" value="Chromosome"/>
</dbReference>
<gene>
    <name evidence="2" type="ORF">KGD83_10915</name>
</gene>
<protein>
    <submittedName>
        <fullName evidence="2">Uncharacterized protein</fullName>
    </submittedName>
</protein>
<dbReference type="RefSeq" id="WP_212643659.1">
    <property type="nucleotide sequence ID" value="NZ_CP074132.1"/>
</dbReference>
<evidence type="ECO:0000256" key="1">
    <source>
        <dbReference type="SAM" id="MobiDB-lite"/>
    </source>
</evidence>
<feature type="compositionally biased region" description="Low complexity" evidence="1">
    <location>
        <begin position="244"/>
        <end position="263"/>
    </location>
</feature>
<sequence length="263" mass="27910">MNVAFDDHEPGPEDLHLWIARGFTVADARRWIDAGFVLDSAERWRGSGVYRPGPALEWRAAGMTPYTVRPMLRAGMTPGDTVRWHELGYSHAEAAERHLAGERPRPRRLLRALLPVRRAPGLDLSEGQAQTLDALLSAGVPAATARAYLDTGWDGAEAVPWARAGVDPAQARVYRAIGFSPREGAALAGEGRDALALMCAWWDAGVPRGEVAAWAVAGFGSAEAARARASGTGPEGARVLRALGGRPPAAEPGTEEGPGTEPS</sequence>
<keyword evidence="3" id="KW-1185">Reference proteome</keyword>
<dbReference type="EMBL" id="CP074132">
    <property type="protein sequence ID" value="QUX30948.1"/>
    <property type="molecule type" value="Genomic_DNA"/>
</dbReference>
<evidence type="ECO:0000313" key="3">
    <source>
        <dbReference type="Proteomes" id="UP000678016"/>
    </source>
</evidence>
<evidence type="ECO:0000313" key="2">
    <source>
        <dbReference type="EMBL" id="QUX30948.1"/>
    </source>
</evidence>
<feature type="region of interest" description="Disordered" evidence="1">
    <location>
        <begin position="226"/>
        <end position="263"/>
    </location>
</feature>
<accession>A0ABX8C9G0</accession>
<proteinExistence type="predicted"/>